<accession>A0A1S3G117</accession>
<proteinExistence type="predicted"/>
<dbReference type="PANTHER" id="PTHR21178:SF8">
    <property type="entry name" value="CILIA- AND FLAGELLA-ASSOCIATED PROTEIN 61"/>
    <property type="match status" value="1"/>
</dbReference>
<name>A0A1S3G117_DIPOR</name>
<feature type="domain" description="CFAP61 dimerisation" evidence="2">
    <location>
        <begin position="1071"/>
        <end position="1189"/>
    </location>
</feature>
<keyword evidence="4" id="KW-0966">Cell projection</keyword>
<feature type="domain" description="Cilia- and flagella-associated protein 61 N-terminal" evidence="1">
    <location>
        <begin position="16"/>
        <end position="266"/>
    </location>
</feature>
<dbReference type="FunCoup" id="A0A1S3G117">
    <property type="interactions" value="15"/>
</dbReference>
<dbReference type="Pfam" id="PF16092">
    <property type="entry name" value="CFAP61_N"/>
    <property type="match status" value="1"/>
</dbReference>
<dbReference type="SUPFAM" id="SSF51905">
    <property type="entry name" value="FAD/NAD(P)-binding domain"/>
    <property type="match status" value="1"/>
</dbReference>
<dbReference type="InterPro" id="IPR056299">
    <property type="entry name" value="CFAP61_dimer"/>
</dbReference>
<dbReference type="InterPro" id="IPR032151">
    <property type="entry name" value="CFAP61_N"/>
</dbReference>
<keyword evidence="4" id="KW-0282">Flagellum</keyword>
<keyword evidence="3" id="KW-1185">Reference proteome</keyword>
<reference evidence="4" key="1">
    <citation type="submission" date="2025-08" db="UniProtKB">
        <authorList>
            <consortium name="RefSeq"/>
        </authorList>
    </citation>
    <scope>IDENTIFICATION</scope>
    <source>
        <tissue evidence="4">Kidney</tissue>
    </source>
</reference>
<dbReference type="InterPro" id="IPR038884">
    <property type="entry name" value="CFAP61"/>
</dbReference>
<evidence type="ECO:0000313" key="3">
    <source>
        <dbReference type="Proteomes" id="UP000081671"/>
    </source>
</evidence>
<dbReference type="Gene3D" id="3.50.50.60">
    <property type="entry name" value="FAD/NAD(P)-binding domain"/>
    <property type="match status" value="2"/>
</dbReference>
<evidence type="ECO:0000259" key="1">
    <source>
        <dbReference type="Pfam" id="PF16092"/>
    </source>
</evidence>
<evidence type="ECO:0000313" key="4">
    <source>
        <dbReference type="RefSeq" id="XP_012882498.1"/>
    </source>
</evidence>
<dbReference type="Pfam" id="PF23150">
    <property type="entry name" value="CFAP61_dimer"/>
    <property type="match status" value="1"/>
</dbReference>
<dbReference type="STRING" id="10020.ENSDORP00000018781"/>
<dbReference type="RefSeq" id="XP_012882498.1">
    <property type="nucleotide sequence ID" value="XM_013027044.1"/>
</dbReference>
<dbReference type="KEGG" id="dord:105993706"/>
<protein>
    <submittedName>
        <fullName evidence="4">Cilia- and flagella-associated protein 61</fullName>
    </submittedName>
</protein>
<dbReference type="GeneID" id="105993706"/>
<dbReference type="PANTHER" id="PTHR21178">
    <property type="entry name" value="CILIA- AND FLAGELLA-ASSOCIATED PROTEIN 61"/>
    <property type="match status" value="1"/>
</dbReference>
<dbReference type="Proteomes" id="UP000081671">
    <property type="component" value="Unplaced"/>
</dbReference>
<dbReference type="InParanoid" id="A0A1S3G117"/>
<evidence type="ECO:0000259" key="2">
    <source>
        <dbReference type="Pfam" id="PF23150"/>
    </source>
</evidence>
<dbReference type="AlphaFoldDB" id="A0A1S3G117"/>
<dbReference type="InterPro" id="IPR036188">
    <property type="entry name" value="FAD/NAD-bd_sf"/>
</dbReference>
<sequence>MSILTSPRGKVEVIHCRRTESQDIYCIKNLIRKFTQKLFGRLNIIYLLEKANLAVTLCNDKEEIMAQATFVDYPNWNVARQDGWISVFREMDKDLPCTPLNTLFLHLFVAVDEYSTGCCKEIIKTVFKTVPELHYIFLIVPSFMSLGSTLITVFDQVGTVPSLSYSEDFAVYICYRENHYPQLHIRRARVEDHDDLMPIFMRYDNILKETYGEYFLAELIEAQDEENHAAVCEVEGVAVGFMSVCSRVNMTLLHECFDLGPFHGLCVPHPDDVLEPPQASNIDNSQGAVFSKSSRSREQVPPEVLEQFQMRKLRIHYFRSQLAMSKIMDDLRLDESLSALSDSDIQVPYNVISVHLENPKISSSSSNPSFNGICKVPLLFKDIGKPFSDTSIAGINLISSSESSTLQLWPEEPSNFHPTYKGASAVFCIQLFCIDEKYEARSLDFMSFVFSLFPDKDFCMISLPHLTPEFVLVQNFVKIIPFNNCSLNHDLYVFHRAGLLKSINIRLANIMDTYKVENLVKTLMLNKKILEDFVQYNAAFKDLEGTPMRTFVAEVAEQIVGIAVIKNEMDIEYIRSHYNIEDFIYFSHHQREEHGHLFHFALNPIFRHYTKFFLKEILRLDYKSCLYYPIYPQTRESKFQNPYAHSLTSALHYLVPVRPRRQIVYPLEKLGINAPSKSVSKDLSAYALYHTNRKLTLEPKITVNARIVVVGASSVGISFLETLVFCSHLKFNNLTLISTHGLPGKKPYSEERKFLASDHCFNDKDYALMSLCSWVNVVVGRMIAIDRAAKQIVLSQDEIMFYDHLILCTGQQYQVPCPTGVDLSEHPTNREVAELSKQRYTGKVPPNLFILNDEEDCLNALTWMRNNSIITEGNVIVYGNTLDTYTTVEALLHIGVRGSCIYLVHPPLKSVTTCLNNSTVEKAVAEALEEAGVITHKDALLAQWEMDPFSDFIHTVYFTTYTKPFSLPCSIFFSFYEKNVDYDTFKAFNDACLVYDGRLVIDTNFHTNDIAIRAAGSLTKFSNRYYANDWTHSNFSSKEIGFQLAAAMLNLFDPTLEPVTEPPADLDRLIPMYKGAKIQGGILPGSYYYLHIAKPAIPTPLEVLMAQPDFGSQLITGNAKEGTYFRIHINRYRIIETITCLSKTPFPVSNYLRLFGQHEQTLNNLSDRYDDKLISDFYSYFTESWCLAVFHDRFIDLRKELRQILVSKEEEGLLSMEQLAHKIEDEEISLVEKPREYLKRVFEDSIYKSLVEKSILEYLHYNYYHLPMYAWPGII</sequence>
<organism evidence="3 4">
    <name type="scientific">Dipodomys ordii</name>
    <name type="common">Ord's kangaroo rat</name>
    <dbReference type="NCBI Taxonomy" id="10020"/>
    <lineage>
        <taxon>Eukaryota</taxon>
        <taxon>Metazoa</taxon>
        <taxon>Chordata</taxon>
        <taxon>Craniata</taxon>
        <taxon>Vertebrata</taxon>
        <taxon>Euteleostomi</taxon>
        <taxon>Mammalia</taxon>
        <taxon>Eutheria</taxon>
        <taxon>Euarchontoglires</taxon>
        <taxon>Glires</taxon>
        <taxon>Rodentia</taxon>
        <taxon>Castorimorpha</taxon>
        <taxon>Heteromyidae</taxon>
        <taxon>Dipodomyinae</taxon>
        <taxon>Dipodomys</taxon>
    </lineage>
</organism>
<gene>
    <name evidence="4" type="primary">Cfap61</name>
</gene>
<dbReference type="OrthoDB" id="382863at2759"/>
<keyword evidence="4" id="KW-0969">Cilium</keyword>
<dbReference type="CTD" id="26074"/>